<dbReference type="OrthoDB" id="6372431at2759"/>
<keyword evidence="6" id="KW-0812">Transmembrane</keyword>
<feature type="binding site" evidence="4">
    <location>
        <begin position="325"/>
        <end position="329"/>
    </location>
    <ligand>
        <name>ATP</name>
        <dbReference type="ChEBI" id="CHEBI:30616"/>
    </ligand>
</feature>
<dbReference type="Gene3D" id="3.30.420.150">
    <property type="entry name" value="Exopolyphosphatase. Domain 2"/>
    <property type="match status" value="1"/>
</dbReference>
<keyword evidence="4" id="KW-0067">ATP-binding</keyword>
<dbReference type="EMBL" id="JABCRI010000007">
    <property type="protein sequence ID" value="KAF8402583.1"/>
    <property type="molecule type" value="Genomic_DNA"/>
</dbReference>
<keyword evidence="8" id="KW-1185">Reference proteome</keyword>
<comment type="caution">
    <text evidence="7">The sequence shown here is derived from an EMBL/GenBank/DDBJ whole genome shotgun (WGS) entry which is preliminary data.</text>
</comment>
<reference evidence="7 8" key="1">
    <citation type="submission" date="2020-04" db="EMBL/GenBank/DDBJ databases">
        <title>Plant Genome Project.</title>
        <authorList>
            <person name="Zhang R.-G."/>
        </authorList>
    </citation>
    <scope>NUCLEOTIDE SEQUENCE [LARGE SCALE GENOMIC DNA]</scope>
    <source>
        <strain evidence="7">YNK0</strain>
        <tissue evidence="7">Leaf</tissue>
    </source>
</reference>
<feature type="transmembrane region" description="Helical" evidence="6">
    <location>
        <begin position="607"/>
        <end position="626"/>
    </location>
</feature>
<dbReference type="Pfam" id="PF01150">
    <property type="entry name" value="GDA1_CD39"/>
    <property type="match status" value="1"/>
</dbReference>
<sequence>MAFRKIAEVLSAAASRLPASHSHVGPSGSSELFPQAGPDHGFGLVIPAQKNNLPLSSSLQDFSAYRRLDPEEGYLDIGIDRSVTRAKLPRSLQRENGGSSFSKEKAFPGIPFVRKKWVRVAMVLVCLLLLVFLMYMSARYFSTNWSQEPSKFYVVLDCGSTGTRVYVYQASVDHKKDGSIPIALRSLPEGPQWISSLRSGRAYHRMETEPGFDKLVNNMSGLKAAIKPLLRWAEKQIPKHAHKSTSLFLYATAGVRRLPTSDSEWLLENAWSILKNSSFLCQRDWVKIITGMEEAYYGWIALNYHTGMLGSTPTKATFGALDLGGSSLQVTFETKELVRDKTSLNVSIGAVNHHLSAYSLSGYGLNDAFDKSVVHLLKRIPGILNADLINSKIELKHPCLQSGYKEQYICSQCALINQEGGSPLNEGRNLGKGGKPGIPIQLIGDPQWEECSKLAKVTVNLSQWSDVNPAFNCELQPCALSSSLPRPQGQFYAISGFFVVYRFFNLTPQAKLYDVLQKGQEFCEKTWKVAKKSVAPQPFIEQYCFRAPYIVSLLREGLHITDSQVVIGSGSMTWTLGVALLEAGGVLSTATEVHSYKMLRIKINPTILFPLLFISLILLICALSWAGNWMPGFFRRSCLPLFRHTSASTTSVLNIPSPFRFQRWSPISSGDGRVKMPLSPTISGSQQRPFGMGHSLGGSCIQLMESSLHPSTSSVSHSYSSGSLGQTQFDNDGMGSFWTPNRSQMRLQSRRSQSREDLNSSLAETHMVKV</sequence>
<organism evidence="7 8">
    <name type="scientific">Tetracentron sinense</name>
    <name type="common">Spur-leaf</name>
    <dbReference type="NCBI Taxonomy" id="13715"/>
    <lineage>
        <taxon>Eukaryota</taxon>
        <taxon>Viridiplantae</taxon>
        <taxon>Streptophyta</taxon>
        <taxon>Embryophyta</taxon>
        <taxon>Tracheophyta</taxon>
        <taxon>Spermatophyta</taxon>
        <taxon>Magnoliopsida</taxon>
        <taxon>Trochodendrales</taxon>
        <taxon>Trochodendraceae</taxon>
        <taxon>Tetracentron</taxon>
    </lineage>
</organism>
<dbReference type="CDD" id="cd24043">
    <property type="entry name" value="ASKHA_NBD_AtAPY7-like"/>
    <property type="match status" value="1"/>
</dbReference>
<dbReference type="PANTHER" id="PTHR11782">
    <property type="entry name" value="ADENOSINE/GUANOSINE DIPHOSPHATASE"/>
    <property type="match status" value="1"/>
</dbReference>
<dbReference type="PANTHER" id="PTHR11782:SF125">
    <property type="entry name" value="APYRASE 7-RELATED"/>
    <property type="match status" value="1"/>
</dbReference>
<evidence type="ECO:0008006" key="9">
    <source>
        <dbReference type="Google" id="ProtNLM"/>
    </source>
</evidence>
<dbReference type="AlphaFoldDB" id="A0A835DGJ1"/>
<dbReference type="GO" id="GO:0016020">
    <property type="term" value="C:membrane"/>
    <property type="evidence" value="ECO:0007669"/>
    <property type="project" value="TreeGrafter"/>
</dbReference>
<feature type="transmembrane region" description="Helical" evidence="6">
    <location>
        <begin position="117"/>
        <end position="138"/>
    </location>
</feature>
<dbReference type="OMA" id="RAVMILM"/>
<keyword evidence="2" id="KW-0378">Hydrolase</keyword>
<evidence type="ECO:0000313" key="8">
    <source>
        <dbReference type="Proteomes" id="UP000655225"/>
    </source>
</evidence>
<accession>A0A835DGJ1</accession>
<gene>
    <name evidence="7" type="ORF">HHK36_010670</name>
</gene>
<evidence type="ECO:0000256" key="2">
    <source>
        <dbReference type="ARBA" id="ARBA00022801"/>
    </source>
</evidence>
<protein>
    <recommendedName>
        <fullName evidence="9">Apyrase 7</fullName>
    </recommendedName>
</protein>
<evidence type="ECO:0000313" key="7">
    <source>
        <dbReference type="EMBL" id="KAF8402583.1"/>
    </source>
</evidence>
<feature type="compositionally biased region" description="Low complexity" evidence="5">
    <location>
        <begin position="742"/>
        <end position="751"/>
    </location>
</feature>
<dbReference type="Gene3D" id="3.30.420.40">
    <property type="match status" value="1"/>
</dbReference>
<dbReference type="InterPro" id="IPR000407">
    <property type="entry name" value="GDA1_CD39_NTPase"/>
</dbReference>
<keyword evidence="6" id="KW-0472">Membrane</keyword>
<feature type="region of interest" description="Disordered" evidence="5">
    <location>
        <begin position="730"/>
        <end position="770"/>
    </location>
</feature>
<evidence type="ECO:0000256" key="6">
    <source>
        <dbReference type="SAM" id="Phobius"/>
    </source>
</evidence>
<keyword evidence="4" id="KW-0547">Nucleotide-binding</keyword>
<comment type="similarity">
    <text evidence="1">Belongs to the GDA1/CD39 NTPase family.</text>
</comment>
<proteinExistence type="inferred from homology"/>
<evidence type="ECO:0000256" key="1">
    <source>
        <dbReference type="ARBA" id="ARBA00009283"/>
    </source>
</evidence>
<evidence type="ECO:0000256" key="3">
    <source>
        <dbReference type="PIRSR" id="PIRSR600407-1"/>
    </source>
</evidence>
<dbReference type="GO" id="GO:0017110">
    <property type="term" value="F:nucleoside diphosphate phosphatase activity"/>
    <property type="evidence" value="ECO:0007669"/>
    <property type="project" value="TreeGrafter"/>
</dbReference>
<dbReference type="GO" id="GO:0005524">
    <property type="term" value="F:ATP binding"/>
    <property type="evidence" value="ECO:0007669"/>
    <property type="project" value="UniProtKB-KW"/>
</dbReference>
<evidence type="ECO:0000256" key="4">
    <source>
        <dbReference type="PIRSR" id="PIRSR600407-2"/>
    </source>
</evidence>
<name>A0A835DGJ1_TETSI</name>
<dbReference type="GO" id="GO:0009134">
    <property type="term" value="P:nucleoside diphosphate catabolic process"/>
    <property type="evidence" value="ECO:0007669"/>
    <property type="project" value="TreeGrafter"/>
</dbReference>
<evidence type="ECO:0000256" key="5">
    <source>
        <dbReference type="SAM" id="MobiDB-lite"/>
    </source>
</evidence>
<feature type="active site" description="Proton acceptor" evidence="3">
    <location>
        <position position="294"/>
    </location>
</feature>
<keyword evidence="6" id="KW-1133">Transmembrane helix</keyword>
<dbReference type="Proteomes" id="UP000655225">
    <property type="component" value="Unassembled WGS sequence"/>
</dbReference>